<evidence type="ECO:0000313" key="8">
    <source>
        <dbReference type="EMBL" id="KWX18057.1"/>
    </source>
</evidence>
<evidence type="ECO:0000313" key="16">
    <source>
        <dbReference type="Proteomes" id="UP000183509"/>
    </source>
</evidence>
<gene>
    <name evidence="7" type="ORF">AWT83_05380</name>
    <name evidence="8" type="ORF">AWT83_06070</name>
    <name evidence="9" type="ORF">AWT83_09930</name>
    <name evidence="10" type="ORF">AWT83_10745</name>
    <name evidence="6" type="ORF">AWT83_15435</name>
    <name evidence="5" type="ORF">AWT83_18155</name>
    <name evidence="12" type="ORF">B1P95_18610</name>
    <name evidence="13" type="ORF">DKP91_05470</name>
    <name evidence="14" type="ORF">DTPHA_603321</name>
    <name evidence="2" type="ORF">GBM73_05320</name>
    <name evidence="3" type="ORF">GBM73_05900</name>
    <name evidence="4" type="ORF">GBM73_13460</name>
    <name evidence="11" type="ORF">P6Z85_10540</name>
</gene>
<dbReference type="EMBL" id="WEFP01000001">
    <property type="protein sequence ID" value="KAB7576763.1"/>
    <property type="molecule type" value="Genomic_DNA"/>
</dbReference>
<keyword evidence="1" id="KW-0812">Transmembrane</keyword>
<evidence type="ECO:0000313" key="4">
    <source>
        <dbReference type="EMBL" id="KAB7578238.1"/>
    </source>
</evidence>
<evidence type="ECO:0000313" key="15">
    <source>
        <dbReference type="Proteomes" id="UP000070452"/>
    </source>
</evidence>
<keyword evidence="1" id="KW-0472">Membrane</keyword>
<evidence type="ECO:0000313" key="9">
    <source>
        <dbReference type="EMBL" id="KWX18772.1"/>
    </source>
</evidence>
<evidence type="ECO:0000313" key="14">
    <source>
        <dbReference type="EMBL" id="SAM55113.1"/>
    </source>
</evidence>
<reference evidence="14 16" key="2">
    <citation type="submission" date="2016-04" db="EMBL/GenBank/DDBJ databases">
        <authorList>
            <person name="Millard A."/>
        </authorList>
    </citation>
    <scope>NUCLEOTIDE SEQUENCE [LARGE SCALE GENOMIC DNA]</scope>
    <source>
        <strain evidence="14">Isolate 22</strain>
    </source>
</reference>
<feature type="transmembrane region" description="Helical" evidence="1">
    <location>
        <begin position="33"/>
        <end position="56"/>
    </location>
</feature>
<dbReference type="PATRIC" id="fig|1352.1358.peg.2284"/>
<dbReference type="EMBL" id="LRHK01000001">
    <property type="protein sequence ID" value="KWX18921.1"/>
    <property type="molecule type" value="Genomic_DNA"/>
</dbReference>
<dbReference type="EMBL" id="WEFP01000001">
    <property type="protein sequence ID" value="KAB7578238.1"/>
    <property type="molecule type" value="Genomic_DNA"/>
</dbReference>
<evidence type="ECO:0000256" key="1">
    <source>
        <dbReference type="SAM" id="Phobius"/>
    </source>
</evidence>
<evidence type="ECO:0000313" key="13">
    <source>
        <dbReference type="EMBL" id="PZM56238.1"/>
    </source>
</evidence>
<dbReference type="EMBL" id="LRHK01000005">
    <property type="protein sequence ID" value="KWX16882.1"/>
    <property type="molecule type" value="Genomic_DNA"/>
</dbReference>
<evidence type="ECO:0000313" key="7">
    <source>
        <dbReference type="EMBL" id="KWX17926.1"/>
    </source>
</evidence>
<evidence type="ECO:0000313" key="10">
    <source>
        <dbReference type="EMBL" id="KWX18921.1"/>
    </source>
</evidence>
<reference evidence="12 17" key="3">
    <citation type="submission" date="2017-02" db="EMBL/GenBank/DDBJ databases">
        <title>Clonality and virulence of isolates of VRE in Hematopoietic Stem Cell Transplanted (HSCT) patients.</title>
        <authorList>
            <person name="Marchi A.P."/>
            <person name="Martins R.C."/>
            <person name="Marie S.K."/>
            <person name="Levin A.S."/>
            <person name="Costa S.F."/>
        </authorList>
    </citation>
    <scope>NUCLEOTIDE SEQUENCE [LARGE SCALE GENOMIC DNA]</scope>
    <source>
        <strain evidence="12 17">LIM1759</strain>
    </source>
</reference>
<dbReference type="EMBL" id="WEFP01000001">
    <property type="protein sequence ID" value="KAB7576872.1"/>
    <property type="molecule type" value="Genomic_DNA"/>
</dbReference>
<keyword evidence="1" id="KW-1133">Transmembrane helix</keyword>
<reference evidence="13 18" key="4">
    <citation type="submission" date="2018-05" db="EMBL/GenBank/DDBJ databases">
        <title>Vancomycin-resistant Enterococcus faecium strain from Chelyabinsk, Russia.</title>
        <authorList>
            <person name="Gostev V."/>
            <person name="Goncharov A."/>
            <person name="Kolodzhieva V."/>
            <person name="Suvorov A."/>
            <person name="Sidorenko S."/>
            <person name="Zueva L."/>
        </authorList>
    </citation>
    <scope>NUCLEOTIDE SEQUENCE [LARGE SCALE GENOMIC DNA]</scope>
    <source>
        <strain evidence="13 18">20</strain>
    </source>
</reference>
<dbReference type="EMBL" id="LRHK01000007">
    <property type="protein sequence ID" value="KWX16376.1"/>
    <property type="molecule type" value="Genomic_DNA"/>
</dbReference>
<evidence type="ECO:0000313" key="19">
    <source>
        <dbReference type="Proteomes" id="UP000469871"/>
    </source>
</evidence>
<name>A0A0V7Y5Y4_ENTFC</name>
<dbReference type="InterPro" id="IPR031612">
    <property type="entry name" value="Phage_holin_Dp1"/>
</dbReference>
<feature type="transmembrane region" description="Helical" evidence="1">
    <location>
        <begin position="9"/>
        <end position="27"/>
    </location>
</feature>
<dbReference type="Proteomes" id="UP000249070">
    <property type="component" value="Unassembled WGS sequence"/>
</dbReference>
<dbReference type="Proteomes" id="UP000191171">
    <property type="component" value="Unassembled WGS sequence"/>
</dbReference>
<evidence type="ECO:0000313" key="18">
    <source>
        <dbReference type="Proteomes" id="UP000249070"/>
    </source>
</evidence>
<accession>A0A0V7Y5Y4</accession>
<dbReference type="Proteomes" id="UP000183509">
    <property type="component" value="Unassembled WGS sequence"/>
</dbReference>
<comment type="caution">
    <text evidence="12">The sequence shown here is derived from an EMBL/GenBank/DDBJ whole genome shotgun (WGS) entry which is preliminary data.</text>
</comment>
<reference evidence="2 19" key="5">
    <citation type="submission" date="2019-10" db="EMBL/GenBank/DDBJ databases">
        <title>Evolutionary dynamics of vancomycin-resistant Enterococcus faecium during gastrointestinal tract colonization and bloodstream infection in immunocompromised pediatric patients.</title>
        <authorList>
            <person name="Chilambi G.S."/>
            <person name="Nordstrom H.R."/>
            <person name="Evans D.R."/>
            <person name="Ferrolino J."/>
            <person name="Hayden R.T."/>
            <person name="Maron G.M."/>
            <person name="Vo A.N."/>
            <person name="Gilmore M.S."/>
            <person name="Wolf J."/>
            <person name="Rosch J.W."/>
            <person name="Van Tyne D."/>
        </authorList>
    </citation>
    <scope>NUCLEOTIDE SEQUENCE [LARGE SCALE GENOMIC DNA]</scope>
    <source>
        <strain evidence="2 19">VRECG27</strain>
    </source>
</reference>
<evidence type="ECO:0000313" key="6">
    <source>
        <dbReference type="EMBL" id="KWX16882.1"/>
    </source>
</evidence>
<evidence type="ECO:0000313" key="11">
    <source>
        <dbReference type="EMBL" id="MDT2370582.1"/>
    </source>
</evidence>
<organism evidence="12 17">
    <name type="scientific">Enterococcus faecium</name>
    <name type="common">Streptococcus faecium</name>
    <dbReference type="NCBI Taxonomy" id="1352"/>
    <lineage>
        <taxon>Bacteria</taxon>
        <taxon>Bacillati</taxon>
        <taxon>Bacillota</taxon>
        <taxon>Bacilli</taxon>
        <taxon>Lactobacillales</taxon>
        <taxon>Enterococcaceae</taxon>
        <taxon>Enterococcus</taxon>
    </lineage>
</organism>
<evidence type="ECO:0000313" key="3">
    <source>
        <dbReference type="EMBL" id="KAB7576872.1"/>
    </source>
</evidence>
<dbReference type="EMBL" id="LRHK01000001">
    <property type="protein sequence ID" value="KWX17926.1"/>
    <property type="molecule type" value="Genomic_DNA"/>
</dbReference>
<dbReference type="EMBL" id="LRHK01000001">
    <property type="protein sequence ID" value="KWX18772.1"/>
    <property type="molecule type" value="Genomic_DNA"/>
</dbReference>
<dbReference type="EMBL" id="LRHK01000001">
    <property type="protein sequence ID" value="KWX18057.1"/>
    <property type="molecule type" value="Genomic_DNA"/>
</dbReference>
<evidence type="ECO:0000313" key="5">
    <source>
        <dbReference type="EMBL" id="KWX16376.1"/>
    </source>
</evidence>
<reference evidence="11" key="6">
    <citation type="submission" date="2023-03" db="EMBL/GenBank/DDBJ databases">
        <authorList>
            <person name="Shen W."/>
            <person name="Cai J."/>
        </authorList>
    </citation>
    <scope>NUCLEOTIDE SEQUENCE</scope>
    <source>
        <strain evidence="11">B1010-2</strain>
    </source>
</reference>
<dbReference type="Proteomes" id="UP001260956">
    <property type="component" value="Unassembled WGS sequence"/>
</dbReference>
<sequence length="74" mass="8077">MNNKTFEVLKWFALVIIPALATFVGLVGKALNWQYTDICVVIITGFGAFLGSVLGVSNRTYKMFSAESEEGGNK</sequence>
<dbReference type="AlphaFoldDB" id="A0A0V7Y5Y4"/>
<protein>
    <submittedName>
        <fullName evidence="11 12">Holin</fullName>
    </submittedName>
</protein>
<dbReference type="EMBL" id="MVGJ01000655">
    <property type="protein sequence ID" value="OOL76144.1"/>
    <property type="molecule type" value="Genomic_DNA"/>
</dbReference>
<dbReference type="Proteomes" id="UP000469871">
    <property type="component" value="Unassembled WGS sequence"/>
</dbReference>
<evidence type="ECO:0000313" key="2">
    <source>
        <dbReference type="EMBL" id="KAB7576763.1"/>
    </source>
</evidence>
<proteinExistence type="predicted"/>
<evidence type="ECO:0000313" key="12">
    <source>
        <dbReference type="EMBL" id="OOL76144.1"/>
    </source>
</evidence>
<reference evidence="5 15" key="1">
    <citation type="submission" date="2016-01" db="EMBL/GenBank/DDBJ databases">
        <title>Molecular Mechanisms for transfer of large genomic segments between Enterococcus faecium strains.</title>
        <authorList>
            <person name="Garcia-Solache M.A."/>
            <person name="Lebreton F."/>
            <person name="Mclaughlin R.E."/>
            <person name="Whiteaker J.D."/>
            <person name="Gilmore M.S."/>
            <person name="Rice L.B."/>
        </authorList>
    </citation>
    <scope>NUCLEOTIDE SEQUENCE [LARGE SCALE GENOMIC DNA]</scope>
    <source>
        <strain evidence="5 15">D344RRF x C68</strain>
    </source>
</reference>
<dbReference type="EMBL" id="JARPTX010000037">
    <property type="protein sequence ID" value="MDT2370582.1"/>
    <property type="molecule type" value="Genomic_DNA"/>
</dbReference>
<dbReference type="EMBL" id="FKLM01000268">
    <property type="protein sequence ID" value="SAM55113.1"/>
    <property type="molecule type" value="Genomic_DNA"/>
</dbReference>
<dbReference type="RefSeq" id="WP_002286683.1">
    <property type="nucleotide sequence ID" value="NZ_AP022341.1"/>
</dbReference>
<dbReference type="STRING" id="1352.AL014_08010"/>
<dbReference type="Pfam" id="PF16938">
    <property type="entry name" value="Phage_holin_Dp1"/>
    <property type="match status" value="1"/>
</dbReference>
<dbReference type="Proteomes" id="UP000070452">
    <property type="component" value="Unassembled WGS sequence"/>
</dbReference>
<dbReference type="EMBL" id="QHGU01000018">
    <property type="protein sequence ID" value="PZM56238.1"/>
    <property type="molecule type" value="Genomic_DNA"/>
</dbReference>
<evidence type="ECO:0000313" key="17">
    <source>
        <dbReference type="Proteomes" id="UP000191171"/>
    </source>
</evidence>
<dbReference type="GeneID" id="66454943"/>